<dbReference type="Gene3D" id="3.90.226.10">
    <property type="entry name" value="2-enoyl-CoA Hydratase, Chain A, domain 1"/>
    <property type="match status" value="1"/>
</dbReference>
<gene>
    <name evidence="2" type="ORF">OH806_02450</name>
</gene>
<dbReference type="EMBL" id="JAPDHV010000001">
    <property type="protein sequence ID" value="MCW3160130.1"/>
    <property type="molecule type" value="Genomic_DNA"/>
</dbReference>
<protein>
    <submittedName>
        <fullName evidence="2">S41 family peptidase</fullName>
    </submittedName>
</protein>
<accession>A0ABT3HK07</accession>
<dbReference type="RefSeq" id="WP_264742090.1">
    <property type="nucleotide sequence ID" value="NZ_JAPDHV010000001.1"/>
</dbReference>
<feature type="domain" description="Tail specific protease" evidence="1">
    <location>
        <begin position="237"/>
        <end position="459"/>
    </location>
</feature>
<evidence type="ECO:0000259" key="1">
    <source>
        <dbReference type="Pfam" id="PF03572"/>
    </source>
</evidence>
<keyword evidence="3" id="KW-1185">Reference proteome</keyword>
<dbReference type="InterPro" id="IPR005151">
    <property type="entry name" value="Tail-specific_protease"/>
</dbReference>
<name>A0ABT3HK07_9FLAO</name>
<comment type="caution">
    <text evidence="2">The sequence shown here is derived from an EMBL/GenBank/DDBJ whole genome shotgun (WGS) entry which is preliminary data.</text>
</comment>
<dbReference type="SUPFAM" id="SSF52096">
    <property type="entry name" value="ClpP/crotonase"/>
    <property type="match status" value="1"/>
</dbReference>
<organism evidence="2 3">
    <name type="scientific">Chryseobacterium oryctis</name>
    <dbReference type="NCBI Taxonomy" id="2952618"/>
    <lineage>
        <taxon>Bacteria</taxon>
        <taxon>Pseudomonadati</taxon>
        <taxon>Bacteroidota</taxon>
        <taxon>Flavobacteriia</taxon>
        <taxon>Flavobacteriales</taxon>
        <taxon>Weeksellaceae</taxon>
        <taxon>Chryseobacterium group</taxon>
        <taxon>Chryseobacterium</taxon>
    </lineage>
</organism>
<dbReference type="PANTHER" id="PTHR32060">
    <property type="entry name" value="TAIL-SPECIFIC PROTEASE"/>
    <property type="match status" value="1"/>
</dbReference>
<dbReference type="Proteomes" id="UP001163719">
    <property type="component" value="Unassembled WGS sequence"/>
</dbReference>
<proteinExistence type="predicted"/>
<dbReference type="Pfam" id="PF03572">
    <property type="entry name" value="Peptidase_S41"/>
    <property type="match status" value="1"/>
</dbReference>
<dbReference type="PANTHER" id="PTHR32060:SF30">
    <property type="entry name" value="CARBOXY-TERMINAL PROCESSING PROTEASE CTPA"/>
    <property type="match status" value="1"/>
</dbReference>
<evidence type="ECO:0000313" key="3">
    <source>
        <dbReference type="Proteomes" id="UP001163719"/>
    </source>
</evidence>
<dbReference type="InterPro" id="IPR029045">
    <property type="entry name" value="ClpP/crotonase-like_dom_sf"/>
</dbReference>
<reference evidence="2" key="1">
    <citation type="submission" date="2022-10" db="EMBL/GenBank/DDBJ databases">
        <title>Chryseobacterium babae sp. nov. isolated from the gut of the beetle Oryctes rhinoceros, and Chryseobacterium kimseyorum sp. nov., isolated from a stick insect rearing cage.</title>
        <authorList>
            <person name="Shelomi M."/>
            <person name="Han C.-J."/>
            <person name="Chen W.-M."/>
            <person name="Chen H.-K."/>
            <person name="Liaw S.-J."/>
            <person name="Muhle E."/>
            <person name="Clermont D."/>
        </authorList>
    </citation>
    <scope>NUCLEOTIDE SEQUENCE</scope>
    <source>
        <strain evidence="2">WLa1L2M3</strain>
    </source>
</reference>
<sequence>MKRILMTALVCYSILGFAQYSLSEIPKDGYLKDFDIFVEIIQKQHPNPYRFHSKEEFTKKVDSLRKVIEKNPTYINFHLNTPAKILGDGHLSITTDSNYYGDFLQSILFFPIATYIHNGHAFVNGNNRYNIEIGSQILEINNLNINDIIKKAPLSSDGNIKVENIDLSLYISFICKNNSNTYTIKYKNLNGEEKTITTDGINYSQFYYENEHAVLPIDLITQSQGIYGYKINENTYYLSIKSFGYDESVFYETLKKNFQIIKDLKLKNLILDIRDNSGGIINNIPLLYSFISKEKQFTNSYRYATKVININYKDYLIEAQTNRFYSDQDIIDENNFMRQRFDKDTEGDYYSGNNRLDDTYIKNYPRDGLFFDGNVALIINNKTFSAATYFASLFKKEKRGFILGKETGSCSNFTTAAWFIYYRLPNTKSVISIPRSEVFFNENTKENITNCTGVIPDYTIDTNYFLKALKAQKDPEVEYALSLFK</sequence>
<evidence type="ECO:0000313" key="2">
    <source>
        <dbReference type="EMBL" id="MCW3160130.1"/>
    </source>
</evidence>